<dbReference type="Proteomes" id="UP000030764">
    <property type="component" value="Unassembled WGS sequence"/>
</dbReference>
<organism evidence="1 2">
    <name type="scientific">Trichuris suis</name>
    <name type="common">pig whipworm</name>
    <dbReference type="NCBI Taxonomy" id="68888"/>
    <lineage>
        <taxon>Eukaryota</taxon>
        <taxon>Metazoa</taxon>
        <taxon>Ecdysozoa</taxon>
        <taxon>Nematoda</taxon>
        <taxon>Enoplea</taxon>
        <taxon>Dorylaimia</taxon>
        <taxon>Trichinellida</taxon>
        <taxon>Trichuridae</taxon>
        <taxon>Trichuris</taxon>
    </lineage>
</organism>
<name>A0A085LVC4_9BILA</name>
<gene>
    <name evidence="1" type="ORF">M513_10283</name>
</gene>
<dbReference type="AlphaFoldDB" id="A0A085LVC4"/>
<keyword evidence="2" id="KW-1185">Reference proteome</keyword>
<protein>
    <submittedName>
        <fullName evidence="1">Uncharacterized protein</fullName>
    </submittedName>
</protein>
<reference evidence="1 2" key="1">
    <citation type="journal article" date="2014" name="Nat. Genet.">
        <title>Genome and transcriptome of the porcine whipworm Trichuris suis.</title>
        <authorList>
            <person name="Jex A.R."/>
            <person name="Nejsum P."/>
            <person name="Schwarz E.M."/>
            <person name="Hu L."/>
            <person name="Young N.D."/>
            <person name="Hall R.S."/>
            <person name="Korhonen P.K."/>
            <person name="Liao S."/>
            <person name="Thamsborg S."/>
            <person name="Xia J."/>
            <person name="Xu P."/>
            <person name="Wang S."/>
            <person name="Scheerlinck J.P."/>
            <person name="Hofmann A."/>
            <person name="Sternberg P.W."/>
            <person name="Wang J."/>
            <person name="Gasser R.B."/>
        </authorList>
    </citation>
    <scope>NUCLEOTIDE SEQUENCE [LARGE SCALE GENOMIC DNA]</scope>
    <source>
        <strain evidence="1">DCEP-RM93M</strain>
    </source>
</reference>
<evidence type="ECO:0000313" key="1">
    <source>
        <dbReference type="EMBL" id="KFD48920.1"/>
    </source>
</evidence>
<sequence>WPGSLRVSPRTSSAAEVLISGLKAARMPMRTTGSLAAQFGSPCKVAIREAFKSLCMRST</sequence>
<evidence type="ECO:0000313" key="2">
    <source>
        <dbReference type="Proteomes" id="UP000030764"/>
    </source>
</evidence>
<feature type="non-terminal residue" evidence="1">
    <location>
        <position position="59"/>
    </location>
</feature>
<feature type="non-terminal residue" evidence="1">
    <location>
        <position position="1"/>
    </location>
</feature>
<proteinExistence type="predicted"/>
<accession>A0A085LVC4</accession>
<dbReference type="EMBL" id="KL363282">
    <property type="protein sequence ID" value="KFD48920.1"/>
    <property type="molecule type" value="Genomic_DNA"/>
</dbReference>